<dbReference type="AlphaFoldDB" id="A0A420ZCD4"/>
<protein>
    <submittedName>
        <fullName evidence="1">Uncharacterized protein</fullName>
    </submittedName>
</protein>
<comment type="caution">
    <text evidence="1">The sequence shown here is derived from an EMBL/GenBank/DDBJ whole genome shotgun (WGS) entry which is preliminary data.</text>
</comment>
<proteinExistence type="predicted"/>
<dbReference type="Proteomes" id="UP000281261">
    <property type="component" value="Unassembled WGS sequence"/>
</dbReference>
<evidence type="ECO:0000313" key="2">
    <source>
        <dbReference type="Proteomes" id="UP000281261"/>
    </source>
</evidence>
<sequence length="68" mass="8162">MKEGFIRKNLKKLVEIGLRDIERKIGIRIEDEEMIELTAERVYREMVYQIKVSLINEINEKRKGIDRA</sequence>
<accession>A0A420ZCD4</accession>
<evidence type="ECO:0000313" key="1">
    <source>
        <dbReference type="EMBL" id="RLC37015.1"/>
    </source>
</evidence>
<gene>
    <name evidence="1" type="ORF">DRH29_03280</name>
</gene>
<reference evidence="1 2" key="1">
    <citation type="submission" date="2018-06" db="EMBL/GenBank/DDBJ databases">
        <title>Extensive metabolic versatility and redundancy in microbially diverse, dynamic hydrothermal sediments.</title>
        <authorList>
            <person name="Dombrowski N."/>
            <person name="Teske A."/>
            <person name="Baker B.J."/>
        </authorList>
    </citation>
    <scope>NUCLEOTIDE SEQUENCE [LARGE SCALE GENOMIC DNA]</scope>
    <source>
        <strain evidence="1">B79_G16</strain>
    </source>
</reference>
<name>A0A420ZCD4_UNCK3</name>
<dbReference type="EMBL" id="QMNG01000016">
    <property type="protein sequence ID" value="RLC37015.1"/>
    <property type="molecule type" value="Genomic_DNA"/>
</dbReference>
<organism evidence="1 2">
    <name type="scientific">candidate division Kazan bacterium</name>
    <dbReference type="NCBI Taxonomy" id="2202143"/>
    <lineage>
        <taxon>Bacteria</taxon>
        <taxon>Bacteria division Kazan-3B-28</taxon>
    </lineage>
</organism>